<feature type="domain" description="EGF-like" evidence="14">
    <location>
        <begin position="1360"/>
        <end position="1401"/>
    </location>
</feature>
<evidence type="ECO:0000259" key="15">
    <source>
        <dbReference type="PROSITE" id="PS51233"/>
    </source>
</evidence>
<keyword evidence="13" id="KW-1133">Transmembrane helix</keyword>
<dbReference type="FunFam" id="2.10.25.10:FF:000139">
    <property type="entry name" value="Fibulin-1"/>
    <property type="match status" value="1"/>
</dbReference>
<dbReference type="SMART" id="SM00179">
    <property type="entry name" value="EGF_CA"/>
    <property type="match status" value="16"/>
</dbReference>
<reference evidence="16" key="2">
    <citation type="submission" date="2020-11" db="EMBL/GenBank/DDBJ databases">
        <authorList>
            <person name="McCartney M.A."/>
            <person name="Auch B."/>
            <person name="Kono T."/>
            <person name="Mallez S."/>
            <person name="Becker A."/>
            <person name="Gohl D.M."/>
            <person name="Silverstein K.A.T."/>
            <person name="Koren S."/>
            <person name="Bechman K.B."/>
            <person name="Herman A."/>
            <person name="Abrahante J.E."/>
            <person name="Garbe J."/>
        </authorList>
    </citation>
    <scope>NUCLEOTIDE SEQUENCE</scope>
    <source>
        <strain evidence="16">Duluth1</strain>
        <tissue evidence="16">Whole animal</tissue>
    </source>
</reference>
<evidence type="ECO:0000256" key="2">
    <source>
        <dbReference type="ARBA" id="ARBA00004613"/>
    </source>
</evidence>
<dbReference type="PROSITE" id="PS51233">
    <property type="entry name" value="VWFD"/>
    <property type="match status" value="1"/>
</dbReference>
<dbReference type="FunFam" id="2.10.25.10:FF:000005">
    <property type="entry name" value="Fibrillin 2"/>
    <property type="match status" value="1"/>
</dbReference>
<dbReference type="GO" id="GO:0005576">
    <property type="term" value="C:extracellular region"/>
    <property type="evidence" value="ECO:0007669"/>
    <property type="project" value="UniProtKB-SubCell"/>
</dbReference>
<dbReference type="Pfam" id="PF07645">
    <property type="entry name" value="EGF_CA"/>
    <property type="match status" value="9"/>
</dbReference>
<evidence type="ECO:0000313" key="16">
    <source>
        <dbReference type="EMBL" id="KAH3860401.1"/>
    </source>
</evidence>
<evidence type="ECO:0000256" key="1">
    <source>
        <dbReference type="ARBA" id="ARBA00004370"/>
    </source>
</evidence>
<dbReference type="Pfam" id="PF12947">
    <property type="entry name" value="EGF_3"/>
    <property type="match status" value="1"/>
</dbReference>
<dbReference type="InterPro" id="IPR000742">
    <property type="entry name" value="EGF"/>
</dbReference>
<protein>
    <submittedName>
        <fullName evidence="16">Uncharacterized protein</fullName>
    </submittedName>
</protein>
<dbReference type="InterPro" id="IPR013032">
    <property type="entry name" value="EGF-like_CS"/>
</dbReference>
<dbReference type="CDD" id="cd00054">
    <property type="entry name" value="EGF_CA"/>
    <property type="match status" value="9"/>
</dbReference>
<dbReference type="SUPFAM" id="SSF57196">
    <property type="entry name" value="EGF/Laminin"/>
    <property type="match status" value="5"/>
</dbReference>
<dbReference type="SMART" id="SM00209">
    <property type="entry name" value="TSP1"/>
    <property type="match status" value="1"/>
</dbReference>
<gene>
    <name evidence="16" type="ORF">DPMN_023300</name>
</gene>
<dbReference type="PANTHER" id="PTHR24034">
    <property type="entry name" value="EGF-LIKE DOMAIN-CONTAINING PROTEIN"/>
    <property type="match status" value="1"/>
</dbReference>
<keyword evidence="13" id="KW-0812">Transmembrane</keyword>
<sequence length="1918" mass="203062">MKISTADTDSGVYTKAVMASGSATDVAILNTVKSVFAKYYPASFSPQYAFIATWNKLKYSTSSPETVTFQAILATDYKTTYYVTVYEDDGMQWTVPMSGVPGSNNEYVARVAMYCGPTDKYTYDYSQLSYGQISNKSKIERIQNVYQIYSGFGTDAAALFQMRKASGSISYGDADGSVPAYGRRGIFVFVLNTVTFHPALSCKSWLSSAAAINDSKLAQRCPATKAQMVAPSRFTRTVVGDYEFFFMPGTKSHEGMNCGYLLPGKANAGTLIDKSLYKLVNGSNLYSLYRGRSSSDADYVAEQAAYSDCCRTGDGLTTQKVCDMYLAKRPPCDGSTFVAGGAGGGEGDPHITTLDGFKYTFNGHGEYVLLRGDMFELQGRAARAVVDGAESDATIIVSVAAKQKPDGTRVEFRVNEDGTGIVIYINGSEETIDFSQYPNGKGYAQVILEKAIVDGTDTFRMVFYSGIVVNANPTSGLLSLSMALTSDWSGKVKGLMGNFNGNKNDEFIKPDGTSLGNSSAFTEQQIFEQYGNLWKISEAESLFTYKTGETWASMKDDSFTPKFFNPNLEIMFPNATERTNAQNICYKTAQTDPDPSARRECYFDFAVLKDATLAQNTANNIQKVTEEQTALANFPPQITNGDVTLELTEGALAVAIRTLNVIDSNGDAVTFAVVNGSVAGLAVNSSTGAVTLASVPATHPFSITISASDGTAITLWEPKIKYCACKNAGVCDFNVTTTTQFTVVPCNCPAAWEGAFCEKDKDGCKENPCYTGVKCTDVPAGLLSSQPAGFKCDSCPLGLQGNGQDCQDVDECLQTTPKVCDQICTNKVGSYTCSCNSGYMLQPDLKTCLDYDECALNEDDCDSAATCTNTVGSFNCTCKTGYSGTGISGECADVNECTSLSKPCPDNSTCTNNEGSFTCPCDAGYQYNSVSGKCENIDDCKLSGDCSQVCVDGLNTFMCSCQAGFVLNSDQKTCAPSTACSTEQANNCNGGNSSISTCAVNNGEVVCVCHTGYSLNAQKMCEDINECTTGTHACQSATCANTVGGYTCTCKAGFKFSSGSTRVCEDINECTTGTHSCGNATCVNNPGSFACTCSTGFLFFNGTGCLNINECSNNSTNNCDVKYGVCTDTDGGYTCACAAGYTGNGYTCVDLNECDTTNGGCAQGCTNTIGGHSCYCGQGYVLNADGRACNDVNECASSSTNGCYNNTYCTNTAGKFTCTCPMDFELKADGFTCQSIHVCASSNECAYTCNRIGGIDTCTCEKGYQLNTDGAMCSDINECAVSGSTLCPVSNNVICQNTVGGYTCVCKSDKYRKVEEARCVNIDECLNSPCAVNADCQDQDPGYTCTCKTGFTSVAGTCTDINECTAGTHACHATFATCTNTQGSYSCQCKPGYQGNGETCTEINECALGTHACDTSVGTCTNTAGSYTCACAVGFALGPNQQSCVDVNECTTGTHGCGHSCTNTAGSFTCTCKSGFRLAGDQRSCIVEVACSSNLTTLCSQSCAKVSGNDTCVCVGGYVLAANGYTCVDVNECSPSNPCGSNHSVCTNTAGGYMCSCSDGYTKGANNECVDRNGGFTQWSLWNICSVTCGSGVTSRTRTCTNPTREGSGAPCTGDTSETKTCTLDPCAISVQEQQHGLDLTIKGLTIDQFNNLKVQFQDSVASGLNTFCRASETNARVCCQNTLRYTPTSSMLFMSDKDVIISNGYPTLDGDNNLIVYFVAKYSSNNSLCASGSAGGRKRRQITLNSIESLMSQATLLSLFQAQQSVILSTFITQATVMLGTASSSITFVAVAVIDDGQPDSKGDGSKRPSDLVIVLAVVGSVIGAALIVLIVVLVIKAQKADQNRVNPVSVQAASLNNHPNGHQTRTPPPPQVIGYIGDEGAMRGKADFENRRRSQNPPDNRVLTIAPVDDPYLSHV</sequence>
<dbReference type="PROSITE" id="PS00010">
    <property type="entry name" value="ASX_HYDROXYL"/>
    <property type="match status" value="12"/>
</dbReference>
<reference evidence="16" key="1">
    <citation type="journal article" date="2019" name="bioRxiv">
        <title>The Genome of the Zebra Mussel, Dreissena polymorpha: A Resource for Invasive Species Research.</title>
        <authorList>
            <person name="McCartney M.A."/>
            <person name="Auch B."/>
            <person name="Kono T."/>
            <person name="Mallez S."/>
            <person name="Zhang Y."/>
            <person name="Obille A."/>
            <person name="Becker A."/>
            <person name="Abrahante J.E."/>
            <person name="Garbe J."/>
            <person name="Badalamenti J.P."/>
            <person name="Herman A."/>
            <person name="Mangelson H."/>
            <person name="Liachko I."/>
            <person name="Sullivan S."/>
            <person name="Sone E.D."/>
            <person name="Koren S."/>
            <person name="Silverstein K.A.T."/>
            <person name="Beckman K.B."/>
            <person name="Gohl D.M."/>
        </authorList>
    </citation>
    <scope>NUCLEOTIDE SEQUENCE</scope>
    <source>
        <strain evidence="16">Duluth1</strain>
        <tissue evidence="16">Whole animal</tissue>
    </source>
</reference>
<feature type="region of interest" description="Disordered" evidence="12">
    <location>
        <begin position="1892"/>
        <end position="1918"/>
    </location>
</feature>
<keyword evidence="17" id="KW-1185">Reference proteome</keyword>
<dbReference type="InterPro" id="IPR001846">
    <property type="entry name" value="VWF_type-D"/>
</dbReference>
<feature type="domain" description="EGF-like" evidence="14">
    <location>
        <begin position="1107"/>
        <end position="1149"/>
    </location>
</feature>
<dbReference type="PROSITE" id="PS00022">
    <property type="entry name" value="EGF_1"/>
    <property type="match status" value="1"/>
</dbReference>
<dbReference type="Pfam" id="PF12661">
    <property type="entry name" value="hEGF"/>
    <property type="match status" value="2"/>
</dbReference>
<dbReference type="InterPro" id="IPR024731">
    <property type="entry name" value="NELL2-like_EGF"/>
</dbReference>
<dbReference type="FunFam" id="2.10.25.10:FF:000240">
    <property type="entry name" value="Vitamin K-dependent protein S"/>
    <property type="match status" value="2"/>
</dbReference>
<dbReference type="SUPFAM" id="SSF82895">
    <property type="entry name" value="TSP-1 type 1 repeat"/>
    <property type="match status" value="1"/>
</dbReference>
<evidence type="ECO:0000256" key="4">
    <source>
        <dbReference type="ARBA" id="ARBA00022536"/>
    </source>
</evidence>
<evidence type="ECO:0000256" key="10">
    <source>
        <dbReference type="ARBA" id="ARBA00023180"/>
    </source>
</evidence>
<feature type="domain" description="EGF-like" evidence="14">
    <location>
        <begin position="1529"/>
        <end position="1570"/>
    </location>
</feature>
<dbReference type="PROSITE" id="PS50092">
    <property type="entry name" value="TSP1"/>
    <property type="match status" value="1"/>
</dbReference>
<feature type="domain" description="EGF-like" evidence="14">
    <location>
        <begin position="1321"/>
        <end position="1359"/>
    </location>
</feature>
<comment type="caution">
    <text evidence="16">The sequence shown here is derived from an EMBL/GenBank/DDBJ whole genome shotgun (WGS) entry which is preliminary data.</text>
</comment>
<keyword evidence="8 13" id="KW-0472">Membrane</keyword>
<keyword evidence="10" id="KW-0325">Glycoprotein</keyword>
<evidence type="ECO:0000259" key="14">
    <source>
        <dbReference type="PROSITE" id="PS50026"/>
    </source>
</evidence>
<feature type="domain" description="EGF-like" evidence="14">
    <location>
        <begin position="1191"/>
        <end position="1234"/>
    </location>
</feature>
<keyword evidence="6" id="KW-0677">Repeat</keyword>
<dbReference type="SUPFAM" id="SSF57184">
    <property type="entry name" value="Growth factor receptor domain"/>
    <property type="match status" value="4"/>
</dbReference>
<evidence type="ECO:0000256" key="13">
    <source>
        <dbReference type="SAM" id="Phobius"/>
    </source>
</evidence>
<dbReference type="PROSITE" id="PS01187">
    <property type="entry name" value="EGF_CA"/>
    <property type="match status" value="5"/>
</dbReference>
<feature type="domain" description="EGF-like" evidence="14">
    <location>
        <begin position="1402"/>
        <end position="1445"/>
    </location>
</feature>
<dbReference type="InterPro" id="IPR001881">
    <property type="entry name" value="EGF-like_Ca-bd_dom"/>
</dbReference>
<evidence type="ECO:0000256" key="12">
    <source>
        <dbReference type="SAM" id="MobiDB-lite"/>
    </source>
</evidence>
<organism evidence="16 17">
    <name type="scientific">Dreissena polymorpha</name>
    <name type="common">Zebra mussel</name>
    <name type="synonym">Mytilus polymorpha</name>
    <dbReference type="NCBI Taxonomy" id="45954"/>
    <lineage>
        <taxon>Eukaryota</taxon>
        <taxon>Metazoa</taxon>
        <taxon>Spiralia</taxon>
        <taxon>Lophotrochozoa</taxon>
        <taxon>Mollusca</taxon>
        <taxon>Bivalvia</taxon>
        <taxon>Autobranchia</taxon>
        <taxon>Heteroconchia</taxon>
        <taxon>Euheterodonta</taxon>
        <taxon>Imparidentia</taxon>
        <taxon>Neoheterodontei</taxon>
        <taxon>Myida</taxon>
        <taxon>Dreissenoidea</taxon>
        <taxon>Dreissenidae</taxon>
        <taxon>Dreissena</taxon>
    </lineage>
</organism>
<dbReference type="PANTHER" id="PTHR24034:SF209">
    <property type="entry name" value="EGF-LIKE DOMAIN-CONTAINING PROTEIN"/>
    <property type="match status" value="1"/>
</dbReference>
<dbReference type="InterPro" id="IPR000884">
    <property type="entry name" value="TSP1_rpt"/>
</dbReference>
<dbReference type="GO" id="GO:0005509">
    <property type="term" value="F:calcium ion binding"/>
    <property type="evidence" value="ECO:0007669"/>
    <property type="project" value="InterPro"/>
</dbReference>
<dbReference type="GO" id="GO:0016020">
    <property type="term" value="C:membrane"/>
    <property type="evidence" value="ECO:0007669"/>
    <property type="project" value="UniProtKB-SubCell"/>
</dbReference>
<evidence type="ECO:0000256" key="9">
    <source>
        <dbReference type="ARBA" id="ARBA00023157"/>
    </source>
</evidence>
<evidence type="ECO:0000256" key="7">
    <source>
        <dbReference type="ARBA" id="ARBA00022837"/>
    </source>
</evidence>
<keyword evidence="7" id="KW-0106">Calcium</keyword>
<proteinExistence type="predicted"/>
<keyword evidence="9" id="KW-1015">Disulfide bond</keyword>
<dbReference type="PROSITE" id="PS01186">
    <property type="entry name" value="EGF_2"/>
    <property type="match status" value="11"/>
</dbReference>
<dbReference type="SMART" id="SM00181">
    <property type="entry name" value="EGF"/>
    <property type="match status" value="19"/>
</dbReference>
<evidence type="ECO:0000256" key="6">
    <source>
        <dbReference type="ARBA" id="ARBA00022737"/>
    </source>
</evidence>
<keyword evidence="4 11" id="KW-0245">EGF-like domain</keyword>
<dbReference type="EMBL" id="JAIWYP010000002">
    <property type="protein sequence ID" value="KAH3860401.1"/>
    <property type="molecule type" value="Genomic_DNA"/>
</dbReference>
<dbReference type="Pfam" id="PF12662">
    <property type="entry name" value="cEGF"/>
    <property type="match status" value="2"/>
</dbReference>
<comment type="caution">
    <text evidence="11">Lacks conserved residue(s) required for the propagation of feature annotation.</text>
</comment>
<dbReference type="SMART" id="SM00216">
    <property type="entry name" value="VWD"/>
    <property type="match status" value="1"/>
</dbReference>
<feature type="domain" description="VWFD" evidence="15">
    <location>
        <begin position="341"/>
        <end position="542"/>
    </location>
</feature>
<dbReference type="SMART" id="SM00539">
    <property type="entry name" value="NIDO"/>
    <property type="match status" value="1"/>
</dbReference>
<dbReference type="InterPro" id="IPR003886">
    <property type="entry name" value="NIDO_dom"/>
</dbReference>
<feature type="domain" description="EGF-like" evidence="14">
    <location>
        <begin position="1066"/>
        <end position="1106"/>
    </location>
</feature>
<dbReference type="InterPro" id="IPR009030">
    <property type="entry name" value="Growth_fac_rcpt_cys_sf"/>
</dbReference>
<evidence type="ECO:0000256" key="8">
    <source>
        <dbReference type="ARBA" id="ARBA00023136"/>
    </source>
</evidence>
<dbReference type="FunFam" id="2.10.25.10:FF:000038">
    <property type="entry name" value="Fibrillin 2"/>
    <property type="match status" value="5"/>
</dbReference>
<name>A0A9D4R9S7_DREPO</name>
<dbReference type="InterPro" id="IPR036383">
    <property type="entry name" value="TSP1_rpt_sf"/>
</dbReference>
<dbReference type="InterPro" id="IPR000152">
    <property type="entry name" value="EGF-type_Asp/Asn_hydroxyl_site"/>
</dbReference>
<feature type="domain" description="EGF-like" evidence="14">
    <location>
        <begin position="1023"/>
        <end position="1065"/>
    </location>
</feature>
<comment type="subcellular location">
    <subcellularLocation>
        <location evidence="1">Membrane</location>
    </subcellularLocation>
    <subcellularLocation>
        <location evidence="2">Secreted</location>
    </subcellularLocation>
</comment>
<evidence type="ECO:0000256" key="3">
    <source>
        <dbReference type="ARBA" id="ARBA00022525"/>
    </source>
</evidence>
<keyword evidence="5" id="KW-0732">Signal</keyword>
<evidence type="ECO:0000256" key="5">
    <source>
        <dbReference type="ARBA" id="ARBA00022729"/>
    </source>
</evidence>
<feature type="transmembrane region" description="Helical" evidence="13">
    <location>
        <begin position="1813"/>
        <end position="1837"/>
    </location>
</feature>
<dbReference type="InterPro" id="IPR049883">
    <property type="entry name" value="NOTCH1_EGF-like"/>
</dbReference>
<dbReference type="Pfam" id="PF06119">
    <property type="entry name" value="NIDO"/>
    <property type="match status" value="1"/>
</dbReference>
<evidence type="ECO:0000313" key="17">
    <source>
        <dbReference type="Proteomes" id="UP000828390"/>
    </source>
</evidence>
<dbReference type="Gene3D" id="2.10.25.10">
    <property type="entry name" value="Laminin"/>
    <property type="match status" value="19"/>
</dbReference>
<dbReference type="PROSITE" id="PS50026">
    <property type="entry name" value="EGF_3"/>
    <property type="match status" value="10"/>
</dbReference>
<dbReference type="GO" id="GO:0007160">
    <property type="term" value="P:cell-matrix adhesion"/>
    <property type="evidence" value="ECO:0007669"/>
    <property type="project" value="InterPro"/>
</dbReference>
<dbReference type="Proteomes" id="UP000828390">
    <property type="component" value="Unassembled WGS sequence"/>
</dbReference>
<dbReference type="InterPro" id="IPR018097">
    <property type="entry name" value="EGF_Ca-bd_CS"/>
</dbReference>
<keyword evidence="3" id="KW-0964">Secreted</keyword>
<dbReference type="InterPro" id="IPR050751">
    <property type="entry name" value="ECM_structural_protein"/>
</dbReference>
<evidence type="ECO:0000256" key="11">
    <source>
        <dbReference type="PROSITE-ProRule" id="PRU00076"/>
    </source>
</evidence>
<dbReference type="Gene3D" id="2.20.100.10">
    <property type="entry name" value="Thrombospondin type-1 (TSP1) repeat"/>
    <property type="match status" value="1"/>
</dbReference>
<accession>A0A9D4R9S7</accession>
<feature type="domain" description="EGF-like" evidence="14">
    <location>
        <begin position="850"/>
        <end position="892"/>
    </location>
</feature>
<dbReference type="InterPro" id="IPR026823">
    <property type="entry name" value="cEGF"/>
</dbReference>
<feature type="domain" description="EGF-like" evidence="14">
    <location>
        <begin position="893"/>
        <end position="935"/>
    </location>
</feature>
<dbReference type="GO" id="GO:0071944">
    <property type="term" value="C:cell periphery"/>
    <property type="evidence" value="ECO:0007669"/>
    <property type="project" value="UniProtKB-ARBA"/>
</dbReference>